<dbReference type="InParanoid" id="H2YSF1"/>
<keyword evidence="5" id="KW-0378">Hydrolase</keyword>
<dbReference type="Gene3D" id="3.20.20.140">
    <property type="entry name" value="Metal-dependent hydrolases"/>
    <property type="match status" value="1"/>
</dbReference>
<evidence type="ECO:0000256" key="6">
    <source>
        <dbReference type="ARBA" id="ARBA00022833"/>
    </source>
</evidence>
<dbReference type="PANTHER" id="PTHR11409">
    <property type="entry name" value="ADENOSINE DEAMINASE"/>
    <property type="match status" value="1"/>
</dbReference>
<evidence type="ECO:0000256" key="7">
    <source>
        <dbReference type="ARBA" id="ARBA00023080"/>
    </source>
</evidence>
<dbReference type="InterPro" id="IPR001365">
    <property type="entry name" value="A_deaminase_dom"/>
</dbReference>
<keyword evidence="4" id="KW-0479">Metal-binding</keyword>
<dbReference type="InterPro" id="IPR032466">
    <property type="entry name" value="Metal_Hydrolase"/>
</dbReference>
<dbReference type="GO" id="GO:0046103">
    <property type="term" value="P:inosine biosynthetic process"/>
    <property type="evidence" value="ECO:0007669"/>
    <property type="project" value="TreeGrafter"/>
</dbReference>
<keyword evidence="7" id="KW-0546">Nucleotide metabolism</keyword>
<sequence length="394" mass="45178">EKDNEKKIKNNKRLIYLKEKKRKMKELQVERNKEKNLLTDPVLFNEVVMRPPELKTIPKVELHAHLNGSLSEETILRLLSRKEQNGVKPVKTAFNKGEQRTMDDCFVMFRIIHQVVDCTEVVYEVTKDVISEFASEGTKYLELRSTPKAMENNGFDKRLYMEAVVGAIRDYNYNNPGVIDVRFLPSIDRGRSMHDAQENLKLAEEYRSTDLVSGVDLSGNPFTTDGHKFIPIMQAAKKLGLKTAVHLAEVKNKCVESKQFLSIPPDRIGHGTFLNDDMELTQTVIDGGIPLEICVTSNITSNTAPYEYEKHHLVWWRNQKFNNTPHPCVVCTDDKGVFSTNLSNEYLIVANALSLNRAETFNLSKEAIDHIFADENTKSHLRQTWEQAKHKLFN</sequence>
<evidence type="ECO:0000313" key="11">
    <source>
        <dbReference type="Proteomes" id="UP000007875"/>
    </source>
</evidence>
<accession>H2YSF1</accession>
<dbReference type="OMA" id="RPQFKPY"/>
<dbReference type="Pfam" id="PF00962">
    <property type="entry name" value="A_deaminase"/>
    <property type="match status" value="1"/>
</dbReference>
<dbReference type="GO" id="GO:0004000">
    <property type="term" value="F:adenosine deaminase activity"/>
    <property type="evidence" value="ECO:0007669"/>
    <property type="project" value="TreeGrafter"/>
</dbReference>
<name>H2YSF1_CIOSA</name>
<proteinExistence type="inferred from homology"/>
<dbReference type="GO" id="GO:0046872">
    <property type="term" value="F:metal ion binding"/>
    <property type="evidence" value="ECO:0007669"/>
    <property type="project" value="UniProtKB-KW"/>
</dbReference>
<evidence type="ECO:0000256" key="1">
    <source>
        <dbReference type="ARBA" id="ARBA00001947"/>
    </source>
</evidence>
<evidence type="ECO:0000256" key="4">
    <source>
        <dbReference type="ARBA" id="ARBA00022723"/>
    </source>
</evidence>
<feature type="domain" description="Adenosine deaminase" evidence="9">
    <location>
        <begin position="58"/>
        <end position="383"/>
    </location>
</feature>
<dbReference type="GO" id="GO:0006154">
    <property type="term" value="P:adenosine catabolic process"/>
    <property type="evidence" value="ECO:0007669"/>
    <property type="project" value="TreeGrafter"/>
</dbReference>
<dbReference type="eggNOG" id="KOG1097">
    <property type="taxonomic scope" value="Eukaryota"/>
</dbReference>
<dbReference type="CDD" id="cd00443">
    <property type="entry name" value="ADA_AMPD"/>
    <property type="match status" value="1"/>
</dbReference>
<dbReference type="Ensembl" id="ENSCSAVT00000008369.1">
    <property type="protein sequence ID" value="ENSCSAVP00000008261.1"/>
    <property type="gene ID" value="ENSCSAVG00000004917.1"/>
</dbReference>
<reference evidence="10" key="2">
    <citation type="submission" date="2025-08" db="UniProtKB">
        <authorList>
            <consortium name="Ensembl"/>
        </authorList>
    </citation>
    <scope>IDENTIFICATION</scope>
</reference>
<evidence type="ECO:0000259" key="9">
    <source>
        <dbReference type="Pfam" id="PF00962"/>
    </source>
</evidence>
<evidence type="ECO:0000313" key="10">
    <source>
        <dbReference type="Ensembl" id="ENSCSAVP00000008261.1"/>
    </source>
</evidence>
<evidence type="ECO:0000256" key="2">
    <source>
        <dbReference type="ARBA" id="ARBA00006676"/>
    </source>
</evidence>
<dbReference type="SUPFAM" id="SSF51556">
    <property type="entry name" value="Metallo-dependent hydrolases"/>
    <property type="match status" value="1"/>
</dbReference>
<dbReference type="STRING" id="51511.ENSCSAVP00000008261"/>
<evidence type="ECO:0000256" key="5">
    <source>
        <dbReference type="ARBA" id="ARBA00022801"/>
    </source>
</evidence>
<dbReference type="InterPro" id="IPR006330">
    <property type="entry name" value="Ado/ade_deaminase"/>
</dbReference>
<dbReference type="AlphaFoldDB" id="H2YSF1"/>
<comment type="subunit">
    <text evidence="3">Monomer.</text>
</comment>
<keyword evidence="6" id="KW-0862">Zinc</keyword>
<evidence type="ECO:0000256" key="8">
    <source>
        <dbReference type="ARBA" id="ARBA00048787"/>
    </source>
</evidence>
<dbReference type="Proteomes" id="UP000007875">
    <property type="component" value="Unassembled WGS sequence"/>
</dbReference>
<keyword evidence="11" id="KW-1185">Reference proteome</keyword>
<reference evidence="11" key="1">
    <citation type="submission" date="2003-08" db="EMBL/GenBank/DDBJ databases">
        <authorList>
            <person name="Birren B."/>
            <person name="Nusbaum C."/>
            <person name="Abebe A."/>
            <person name="Abouelleil A."/>
            <person name="Adekoya E."/>
            <person name="Ait-zahra M."/>
            <person name="Allen N."/>
            <person name="Allen T."/>
            <person name="An P."/>
            <person name="Anderson M."/>
            <person name="Anderson S."/>
            <person name="Arachchi H."/>
            <person name="Armbruster J."/>
            <person name="Bachantsang P."/>
            <person name="Baldwin J."/>
            <person name="Barry A."/>
            <person name="Bayul T."/>
            <person name="Blitshsteyn B."/>
            <person name="Bloom T."/>
            <person name="Blye J."/>
            <person name="Boguslavskiy L."/>
            <person name="Borowsky M."/>
            <person name="Boukhgalter B."/>
            <person name="Brunache A."/>
            <person name="Butler J."/>
            <person name="Calixte N."/>
            <person name="Calvo S."/>
            <person name="Camarata J."/>
            <person name="Campo K."/>
            <person name="Chang J."/>
            <person name="Cheshatsang Y."/>
            <person name="Citroen M."/>
            <person name="Collymore A."/>
            <person name="Considine T."/>
            <person name="Cook A."/>
            <person name="Cooke P."/>
            <person name="Corum B."/>
            <person name="Cuomo C."/>
            <person name="David R."/>
            <person name="Dawoe T."/>
            <person name="Degray S."/>
            <person name="Dodge S."/>
            <person name="Dooley K."/>
            <person name="Dorje P."/>
            <person name="Dorjee K."/>
            <person name="Dorris L."/>
            <person name="Duffey N."/>
            <person name="Dupes A."/>
            <person name="Elkins T."/>
            <person name="Engels R."/>
            <person name="Erickson J."/>
            <person name="Farina A."/>
            <person name="Faro S."/>
            <person name="Ferreira P."/>
            <person name="Fischer H."/>
            <person name="Fitzgerald M."/>
            <person name="Foley K."/>
            <person name="Gage D."/>
            <person name="Galagan J."/>
            <person name="Gearin G."/>
            <person name="Gnerre S."/>
            <person name="Gnirke A."/>
            <person name="Goyette A."/>
            <person name="Graham J."/>
            <person name="Grandbois E."/>
            <person name="Gyaltsen K."/>
            <person name="Hafez N."/>
            <person name="Hagopian D."/>
            <person name="Hagos B."/>
            <person name="Hall J."/>
            <person name="Hatcher B."/>
            <person name="Heller A."/>
            <person name="Higgins H."/>
            <person name="Honan T."/>
            <person name="Horn A."/>
            <person name="Houde N."/>
            <person name="Hughes L."/>
            <person name="Hulme W."/>
            <person name="Husby E."/>
            <person name="Iliev I."/>
            <person name="Jaffe D."/>
            <person name="Jones C."/>
            <person name="Kamal M."/>
            <person name="Kamat A."/>
            <person name="Kamvysselis M."/>
            <person name="Karlsson E."/>
            <person name="Kells C."/>
            <person name="Kieu A."/>
            <person name="Kisner P."/>
            <person name="Kodira C."/>
            <person name="Kulbokas E."/>
            <person name="Labutti K."/>
            <person name="Lama D."/>
            <person name="Landers T."/>
            <person name="Leger J."/>
            <person name="Levine S."/>
            <person name="Lewis D."/>
            <person name="Lewis T."/>
            <person name="Lindblad-toh K."/>
            <person name="Liu X."/>
            <person name="Lokyitsang T."/>
            <person name="Lokyitsang Y."/>
            <person name="Lucien O."/>
            <person name="Lui A."/>
            <person name="Ma L.J."/>
            <person name="Mabbitt R."/>
            <person name="Macdonald J."/>
            <person name="Maclean C."/>
            <person name="Major J."/>
            <person name="Manning J."/>
            <person name="Marabella R."/>
            <person name="Maru K."/>
            <person name="Matthews C."/>
            <person name="Mauceli E."/>
            <person name="Mccarthy M."/>
            <person name="Mcdonough S."/>
            <person name="Mcghee T."/>
            <person name="Meldrim J."/>
            <person name="Meneus L."/>
            <person name="Mesirov J."/>
            <person name="Mihalev A."/>
            <person name="Mihova T."/>
            <person name="Mikkelsen T."/>
            <person name="Mlenga V."/>
            <person name="Moru K."/>
            <person name="Mozes J."/>
            <person name="Mulrain L."/>
            <person name="Munson G."/>
            <person name="Naylor J."/>
            <person name="Newes C."/>
            <person name="Nguyen C."/>
            <person name="Nguyen N."/>
            <person name="Nguyen T."/>
            <person name="Nicol R."/>
            <person name="Nielsen C."/>
            <person name="Nizzari M."/>
            <person name="Norbu C."/>
            <person name="Norbu N."/>
            <person name="O'donnell P."/>
            <person name="Okoawo O."/>
            <person name="O'leary S."/>
            <person name="Omotosho B."/>
            <person name="O'neill K."/>
            <person name="Osman S."/>
            <person name="Parker S."/>
            <person name="Perrin D."/>
            <person name="Phunkhang P."/>
            <person name="Piqani B."/>
            <person name="Purcell S."/>
            <person name="Rachupka T."/>
            <person name="Ramasamy U."/>
            <person name="Rameau R."/>
            <person name="Ray V."/>
            <person name="Raymond C."/>
            <person name="Retta R."/>
            <person name="Richardson S."/>
            <person name="Rise C."/>
            <person name="Rodriguez J."/>
            <person name="Rogers J."/>
            <person name="Rogov P."/>
            <person name="Rutman M."/>
            <person name="Schupbach R."/>
            <person name="Seaman C."/>
            <person name="Settipalli S."/>
            <person name="Sharpe T."/>
            <person name="Sheridan J."/>
            <person name="Sherpa N."/>
            <person name="Shi J."/>
            <person name="Smirnov S."/>
            <person name="Smith C."/>
            <person name="Sougnez C."/>
            <person name="Spencer B."/>
            <person name="Stalker J."/>
            <person name="Stange-thomann N."/>
            <person name="Stavropoulos S."/>
            <person name="Stetson K."/>
            <person name="Stone C."/>
            <person name="Stone S."/>
            <person name="Stubbs M."/>
            <person name="Talamas J."/>
            <person name="Tchuinga P."/>
            <person name="Tenzing P."/>
            <person name="Tesfaye S."/>
            <person name="Theodore J."/>
            <person name="Thoulutsang Y."/>
            <person name="Topham K."/>
            <person name="Towey S."/>
            <person name="Tsamla T."/>
            <person name="Tsomo N."/>
            <person name="Vallee D."/>
            <person name="Vassiliev H."/>
            <person name="Venkataraman V."/>
            <person name="Vinson J."/>
            <person name="Vo A."/>
            <person name="Wade C."/>
            <person name="Wang S."/>
            <person name="Wangchuk T."/>
            <person name="Wangdi T."/>
            <person name="Whittaker C."/>
            <person name="Wilkinson J."/>
            <person name="Wu Y."/>
            <person name="Wyman D."/>
            <person name="Yadav S."/>
            <person name="Yang S."/>
            <person name="Yang X."/>
            <person name="Yeager S."/>
            <person name="Yee E."/>
            <person name="Young G."/>
            <person name="Zainoun J."/>
            <person name="Zembeck L."/>
            <person name="Zimmer A."/>
            <person name="Zody M."/>
            <person name="Lander E."/>
        </authorList>
    </citation>
    <scope>NUCLEOTIDE SEQUENCE [LARGE SCALE GENOMIC DNA]</scope>
</reference>
<protein>
    <recommendedName>
        <fullName evidence="9">Adenosine deaminase domain-containing protein</fullName>
    </recommendedName>
</protein>
<dbReference type="FunCoup" id="H2YSF1">
    <property type="interactions" value="7"/>
</dbReference>
<dbReference type="GeneTree" id="ENSGT00950000183113"/>
<comment type="similarity">
    <text evidence="2">Belongs to the metallo-dependent hydrolases superfamily. Adenosine and AMP deaminases family.</text>
</comment>
<organism evidence="10 11">
    <name type="scientific">Ciona savignyi</name>
    <name type="common">Pacific transparent sea squirt</name>
    <dbReference type="NCBI Taxonomy" id="51511"/>
    <lineage>
        <taxon>Eukaryota</taxon>
        <taxon>Metazoa</taxon>
        <taxon>Chordata</taxon>
        <taxon>Tunicata</taxon>
        <taxon>Ascidiacea</taxon>
        <taxon>Phlebobranchia</taxon>
        <taxon>Cionidae</taxon>
        <taxon>Ciona</taxon>
    </lineage>
</organism>
<dbReference type="PANTHER" id="PTHR11409:SF42">
    <property type="entry name" value="ADENOSINE DEAMINASE-LIKE PROTEIN"/>
    <property type="match status" value="1"/>
</dbReference>
<dbReference type="HOGENOM" id="CLU_039228_3_0_1"/>
<comment type="cofactor">
    <cofactor evidence="1">
        <name>Zn(2+)</name>
        <dbReference type="ChEBI" id="CHEBI:29105"/>
    </cofactor>
</comment>
<dbReference type="GO" id="GO:0009117">
    <property type="term" value="P:nucleotide metabolic process"/>
    <property type="evidence" value="ECO:0007669"/>
    <property type="project" value="UniProtKB-KW"/>
</dbReference>
<evidence type="ECO:0000256" key="3">
    <source>
        <dbReference type="ARBA" id="ARBA00011245"/>
    </source>
</evidence>
<dbReference type="FunFam" id="3.20.20.140:FF:000033">
    <property type="entry name" value="Adenosine deaminase-like protein"/>
    <property type="match status" value="1"/>
</dbReference>
<reference evidence="10" key="3">
    <citation type="submission" date="2025-09" db="UniProtKB">
        <authorList>
            <consortium name="Ensembl"/>
        </authorList>
    </citation>
    <scope>IDENTIFICATION</scope>
</reference>
<comment type="catalytic activity">
    <reaction evidence="8">
        <text>N(6)-methyl-AMP + H2O + H(+) = IMP + methylamine</text>
        <dbReference type="Rhea" id="RHEA:16001"/>
        <dbReference type="ChEBI" id="CHEBI:15377"/>
        <dbReference type="ChEBI" id="CHEBI:15378"/>
        <dbReference type="ChEBI" id="CHEBI:58053"/>
        <dbReference type="ChEBI" id="CHEBI:59338"/>
        <dbReference type="ChEBI" id="CHEBI:144842"/>
    </reaction>
    <physiologicalReaction direction="left-to-right" evidence="8">
        <dbReference type="Rhea" id="RHEA:16002"/>
    </physiologicalReaction>
</comment>